<proteinExistence type="predicted"/>
<gene>
    <name evidence="1" type="ORF">Tco_0951745</name>
</gene>
<dbReference type="Gene3D" id="3.40.395.10">
    <property type="entry name" value="Adenoviral Proteinase, Chain A"/>
    <property type="match status" value="1"/>
</dbReference>
<keyword evidence="2" id="KW-1185">Reference proteome</keyword>
<dbReference type="Proteomes" id="UP001151760">
    <property type="component" value="Unassembled WGS sequence"/>
</dbReference>
<dbReference type="EMBL" id="BQNB010015695">
    <property type="protein sequence ID" value="GJT43030.1"/>
    <property type="molecule type" value="Genomic_DNA"/>
</dbReference>
<protein>
    <submittedName>
        <fullName evidence="1">Phospholipase-like protein</fullName>
    </submittedName>
</protein>
<sequence>MLICSLPDMHDAEVGCDRMAIDKPDQMKDYNCSQPIPSSVDALIQACAYAGDHPELDVLQHEAHVDRSGPKINQHPTAEPLTANEFRDDYMSVLNDEEMIPNVSSDNMKFQHEKGNFPVKDTPLEPQPIDELIDAQKDTTNLLPENVKSKYVNVVKADYKPPLETVFAANIKSKKKKCGLQKNYVLRSIQERKKRLAMALGSPYGQLGTTTPAPPKTRSMTSIVDTVVSPEFEVNLSWPDGCKKDKPVLTKSKKRKKGWLGDSHLDVWVDLMWSFREPDADRAMVSPFFLPCILGGSMHDYFSNGVMYPVPWRNVEKVYFLVNEPERHWYLAELQISTGVVTFYDTLGWVKGNRRPWWRNMKRNLPRQLTSYLNEHGVLANKGNQLSSMKSNTRVSKCC</sequence>
<organism evidence="1 2">
    <name type="scientific">Tanacetum coccineum</name>
    <dbReference type="NCBI Taxonomy" id="301880"/>
    <lineage>
        <taxon>Eukaryota</taxon>
        <taxon>Viridiplantae</taxon>
        <taxon>Streptophyta</taxon>
        <taxon>Embryophyta</taxon>
        <taxon>Tracheophyta</taxon>
        <taxon>Spermatophyta</taxon>
        <taxon>Magnoliopsida</taxon>
        <taxon>eudicotyledons</taxon>
        <taxon>Gunneridae</taxon>
        <taxon>Pentapetalae</taxon>
        <taxon>asterids</taxon>
        <taxon>campanulids</taxon>
        <taxon>Asterales</taxon>
        <taxon>Asteraceae</taxon>
        <taxon>Asteroideae</taxon>
        <taxon>Anthemideae</taxon>
        <taxon>Anthemidinae</taxon>
        <taxon>Tanacetum</taxon>
    </lineage>
</organism>
<dbReference type="SUPFAM" id="SSF54001">
    <property type="entry name" value="Cysteine proteinases"/>
    <property type="match status" value="1"/>
</dbReference>
<evidence type="ECO:0000313" key="1">
    <source>
        <dbReference type="EMBL" id="GJT43030.1"/>
    </source>
</evidence>
<evidence type="ECO:0000313" key="2">
    <source>
        <dbReference type="Proteomes" id="UP001151760"/>
    </source>
</evidence>
<dbReference type="InterPro" id="IPR038765">
    <property type="entry name" value="Papain-like_cys_pep_sf"/>
</dbReference>
<reference evidence="1" key="2">
    <citation type="submission" date="2022-01" db="EMBL/GenBank/DDBJ databases">
        <authorList>
            <person name="Yamashiro T."/>
            <person name="Shiraishi A."/>
            <person name="Satake H."/>
            <person name="Nakayama K."/>
        </authorList>
    </citation>
    <scope>NUCLEOTIDE SEQUENCE</scope>
</reference>
<reference evidence="1" key="1">
    <citation type="journal article" date="2022" name="Int. J. Mol. Sci.">
        <title>Draft Genome of Tanacetum Coccineum: Genomic Comparison of Closely Related Tanacetum-Family Plants.</title>
        <authorList>
            <person name="Yamashiro T."/>
            <person name="Shiraishi A."/>
            <person name="Nakayama K."/>
            <person name="Satake H."/>
        </authorList>
    </citation>
    <scope>NUCLEOTIDE SEQUENCE</scope>
</reference>
<name>A0ABQ5DVD8_9ASTR</name>
<comment type="caution">
    <text evidence="1">The sequence shown here is derived from an EMBL/GenBank/DDBJ whole genome shotgun (WGS) entry which is preliminary data.</text>
</comment>
<accession>A0ABQ5DVD8</accession>